<dbReference type="Proteomes" id="UP001458880">
    <property type="component" value="Unassembled WGS sequence"/>
</dbReference>
<evidence type="ECO:0000313" key="2">
    <source>
        <dbReference type="Proteomes" id="UP001458880"/>
    </source>
</evidence>
<gene>
    <name evidence="1" type="ORF">QE152_g22336</name>
</gene>
<reference evidence="1 2" key="1">
    <citation type="journal article" date="2024" name="BMC Genomics">
        <title>De novo assembly and annotation of Popillia japonica's genome with initial clues to its potential as an invasive pest.</title>
        <authorList>
            <person name="Cucini C."/>
            <person name="Boschi S."/>
            <person name="Funari R."/>
            <person name="Cardaioli E."/>
            <person name="Iannotti N."/>
            <person name="Marturano G."/>
            <person name="Paoli F."/>
            <person name="Bruttini M."/>
            <person name="Carapelli A."/>
            <person name="Frati F."/>
            <person name="Nardi F."/>
        </authorList>
    </citation>
    <scope>NUCLEOTIDE SEQUENCE [LARGE SCALE GENOMIC DNA]</scope>
    <source>
        <strain evidence="1">DMR45628</strain>
    </source>
</reference>
<name>A0AAW1KJ30_POPJA</name>
<proteinExistence type="predicted"/>
<dbReference type="AlphaFoldDB" id="A0AAW1KJ30"/>
<sequence length="81" mass="9160">MYCIRIGVLVTSKSTVDSERSINLEVSVIRSNLISGKHVNEVAIALRTAWNTHRDIGTKITNFAHLVQKQLTDTDDEEYED</sequence>
<evidence type="ECO:0000313" key="1">
    <source>
        <dbReference type="EMBL" id="KAK9719999.1"/>
    </source>
</evidence>
<keyword evidence="2" id="KW-1185">Reference proteome</keyword>
<organism evidence="1 2">
    <name type="scientific">Popillia japonica</name>
    <name type="common">Japanese beetle</name>
    <dbReference type="NCBI Taxonomy" id="7064"/>
    <lineage>
        <taxon>Eukaryota</taxon>
        <taxon>Metazoa</taxon>
        <taxon>Ecdysozoa</taxon>
        <taxon>Arthropoda</taxon>
        <taxon>Hexapoda</taxon>
        <taxon>Insecta</taxon>
        <taxon>Pterygota</taxon>
        <taxon>Neoptera</taxon>
        <taxon>Endopterygota</taxon>
        <taxon>Coleoptera</taxon>
        <taxon>Polyphaga</taxon>
        <taxon>Scarabaeiformia</taxon>
        <taxon>Scarabaeidae</taxon>
        <taxon>Rutelinae</taxon>
        <taxon>Popillia</taxon>
    </lineage>
</organism>
<dbReference type="EMBL" id="JASPKY010000214">
    <property type="protein sequence ID" value="KAK9719999.1"/>
    <property type="molecule type" value="Genomic_DNA"/>
</dbReference>
<protein>
    <submittedName>
        <fullName evidence="1">Uncharacterized protein</fullName>
    </submittedName>
</protein>
<accession>A0AAW1KJ30</accession>
<comment type="caution">
    <text evidence="1">The sequence shown here is derived from an EMBL/GenBank/DDBJ whole genome shotgun (WGS) entry which is preliminary data.</text>
</comment>